<reference evidence="2" key="1">
    <citation type="journal article" date="2022" name="Int. J. Mol. Sci.">
        <title>Draft Genome of Tanacetum Coccineum: Genomic Comparison of Closely Related Tanacetum-Family Plants.</title>
        <authorList>
            <person name="Yamashiro T."/>
            <person name="Shiraishi A."/>
            <person name="Nakayama K."/>
            <person name="Satake H."/>
        </authorList>
    </citation>
    <scope>NUCLEOTIDE SEQUENCE</scope>
</reference>
<accession>A0ABQ5EK31</accession>
<reference evidence="2" key="2">
    <citation type="submission" date="2022-01" db="EMBL/GenBank/DDBJ databases">
        <authorList>
            <person name="Yamashiro T."/>
            <person name="Shiraishi A."/>
            <person name="Satake H."/>
            <person name="Nakayama K."/>
        </authorList>
    </citation>
    <scope>NUCLEOTIDE SEQUENCE</scope>
</reference>
<evidence type="ECO:0000313" key="3">
    <source>
        <dbReference type="Proteomes" id="UP001151760"/>
    </source>
</evidence>
<evidence type="ECO:0000313" key="2">
    <source>
        <dbReference type="EMBL" id="GJT51249.1"/>
    </source>
</evidence>
<comment type="caution">
    <text evidence="2">The sequence shown here is derived from an EMBL/GenBank/DDBJ whole genome shotgun (WGS) entry which is preliminary data.</text>
</comment>
<keyword evidence="3" id="KW-1185">Reference proteome</keyword>
<protein>
    <submittedName>
        <fullName evidence="2">Uncharacterized protein</fullName>
    </submittedName>
</protein>
<gene>
    <name evidence="2" type="ORF">Tco_0977406</name>
</gene>
<name>A0ABQ5EK31_9ASTR</name>
<sequence length="273" mass="30683">MGSHVFASLRLLTSVLHDSEQGGYFGERWEDIRWRFSHEYVDGYDGLPITAGRPHHHRITYQGPRSHRYHQTTGRGYVVELDPEEYEDDETEDGPEDRGGEVAGALSSGRSPACCLYYVELVSHLREHSLLYHHPPLTLLPLELGLLSGFRLPYPFHQRQRGALIACTTIDIHHHHLVPSPLLLSTRCSTQIQTLGCLPQALLMQSEEGEGSTARTTGCRGIDYGLWYWGLLGGSAEASSLRYHRGTLGRVKYSGSQSLLCSMRHDTQDLYAL</sequence>
<feature type="region of interest" description="Disordered" evidence="1">
    <location>
        <begin position="80"/>
        <end position="108"/>
    </location>
</feature>
<dbReference type="Proteomes" id="UP001151760">
    <property type="component" value="Unassembled WGS sequence"/>
</dbReference>
<organism evidence="2 3">
    <name type="scientific">Tanacetum coccineum</name>
    <dbReference type="NCBI Taxonomy" id="301880"/>
    <lineage>
        <taxon>Eukaryota</taxon>
        <taxon>Viridiplantae</taxon>
        <taxon>Streptophyta</taxon>
        <taxon>Embryophyta</taxon>
        <taxon>Tracheophyta</taxon>
        <taxon>Spermatophyta</taxon>
        <taxon>Magnoliopsida</taxon>
        <taxon>eudicotyledons</taxon>
        <taxon>Gunneridae</taxon>
        <taxon>Pentapetalae</taxon>
        <taxon>asterids</taxon>
        <taxon>campanulids</taxon>
        <taxon>Asterales</taxon>
        <taxon>Asteraceae</taxon>
        <taxon>Asteroideae</taxon>
        <taxon>Anthemideae</taxon>
        <taxon>Anthemidinae</taxon>
        <taxon>Tanacetum</taxon>
    </lineage>
</organism>
<feature type="compositionally biased region" description="Acidic residues" evidence="1">
    <location>
        <begin position="81"/>
        <end position="95"/>
    </location>
</feature>
<proteinExistence type="predicted"/>
<dbReference type="EMBL" id="BQNB010016391">
    <property type="protein sequence ID" value="GJT51249.1"/>
    <property type="molecule type" value="Genomic_DNA"/>
</dbReference>
<evidence type="ECO:0000256" key="1">
    <source>
        <dbReference type="SAM" id="MobiDB-lite"/>
    </source>
</evidence>